<evidence type="ECO:0000256" key="2">
    <source>
        <dbReference type="ARBA" id="ARBA00022679"/>
    </source>
</evidence>
<protein>
    <submittedName>
        <fullName evidence="7">ASMT2</fullName>
    </submittedName>
</protein>
<evidence type="ECO:0000256" key="3">
    <source>
        <dbReference type="ARBA" id="ARBA00022691"/>
    </source>
</evidence>
<dbReference type="Gene3D" id="3.40.50.150">
    <property type="entry name" value="Vaccinia Virus protein VP39"/>
    <property type="match status" value="1"/>
</dbReference>
<dbReference type="InterPro" id="IPR036390">
    <property type="entry name" value="WH_DNA-bd_sf"/>
</dbReference>
<accession>A0A9Q0WHH0</accession>
<keyword evidence="8" id="KW-1185">Reference proteome</keyword>
<dbReference type="GO" id="GO:0008171">
    <property type="term" value="F:O-methyltransferase activity"/>
    <property type="evidence" value="ECO:0007669"/>
    <property type="project" value="InterPro"/>
</dbReference>
<dbReference type="Proteomes" id="UP001151532">
    <property type="component" value="Chromosome 4"/>
</dbReference>
<dbReference type="Gene3D" id="1.10.10.10">
    <property type="entry name" value="Winged helix-like DNA-binding domain superfamily/Winged helix DNA-binding domain"/>
    <property type="match status" value="1"/>
</dbReference>
<dbReference type="GO" id="GO:0046983">
    <property type="term" value="F:protein dimerization activity"/>
    <property type="evidence" value="ECO:0007669"/>
    <property type="project" value="InterPro"/>
</dbReference>
<dbReference type="EMBL" id="JAPFFK010000004">
    <property type="protein sequence ID" value="KAJ6767034.1"/>
    <property type="molecule type" value="Genomic_DNA"/>
</dbReference>
<dbReference type="PROSITE" id="PS51683">
    <property type="entry name" value="SAM_OMT_II"/>
    <property type="match status" value="1"/>
</dbReference>
<dbReference type="InterPro" id="IPR001077">
    <property type="entry name" value="COMT_C"/>
</dbReference>
<dbReference type="SUPFAM" id="SSF46785">
    <property type="entry name" value="Winged helix' DNA-binding domain"/>
    <property type="match status" value="1"/>
</dbReference>
<dbReference type="PIRSF" id="PIRSF005739">
    <property type="entry name" value="O-mtase"/>
    <property type="match status" value="1"/>
</dbReference>
<dbReference type="GO" id="GO:0009717">
    <property type="term" value="P:isoflavonoid biosynthetic process"/>
    <property type="evidence" value="ECO:0007669"/>
    <property type="project" value="UniProtKB-ARBA"/>
</dbReference>
<evidence type="ECO:0000313" key="8">
    <source>
        <dbReference type="Proteomes" id="UP001151532"/>
    </source>
</evidence>
<gene>
    <name evidence="7" type="ORF">OIU79_022908</name>
</gene>
<dbReference type="AlphaFoldDB" id="A0A9Q0WHH0"/>
<dbReference type="PANTHER" id="PTHR11746">
    <property type="entry name" value="O-METHYLTRANSFERASE"/>
    <property type="match status" value="1"/>
</dbReference>
<evidence type="ECO:0000259" key="5">
    <source>
        <dbReference type="Pfam" id="PF00891"/>
    </source>
</evidence>
<feature type="domain" description="O-methyltransferase C-terminal" evidence="5">
    <location>
        <begin position="165"/>
        <end position="314"/>
    </location>
</feature>
<dbReference type="GO" id="GO:0008757">
    <property type="term" value="F:S-adenosylmethionine-dependent methyltransferase activity"/>
    <property type="evidence" value="ECO:0007669"/>
    <property type="project" value="UniProtKB-ARBA"/>
</dbReference>
<dbReference type="Pfam" id="PF08100">
    <property type="entry name" value="Dimerisation"/>
    <property type="match status" value="1"/>
</dbReference>
<evidence type="ECO:0000313" key="7">
    <source>
        <dbReference type="EMBL" id="KAJ6767034.1"/>
    </source>
</evidence>
<feature type="active site" description="Proton acceptor" evidence="4">
    <location>
        <position position="236"/>
    </location>
</feature>
<dbReference type="SUPFAM" id="SSF53335">
    <property type="entry name" value="S-adenosyl-L-methionine-dependent methyltransferases"/>
    <property type="match status" value="1"/>
</dbReference>
<dbReference type="InterPro" id="IPR012967">
    <property type="entry name" value="COMT_dimerisation"/>
</dbReference>
<evidence type="ECO:0000259" key="6">
    <source>
        <dbReference type="Pfam" id="PF08100"/>
    </source>
</evidence>
<keyword evidence="3" id="KW-0949">S-adenosyl-L-methionine</keyword>
<dbReference type="InterPro" id="IPR029063">
    <property type="entry name" value="SAM-dependent_MTases_sf"/>
</dbReference>
<dbReference type="GO" id="GO:0032259">
    <property type="term" value="P:methylation"/>
    <property type="evidence" value="ECO:0007669"/>
    <property type="project" value="UniProtKB-KW"/>
</dbReference>
<evidence type="ECO:0000256" key="1">
    <source>
        <dbReference type="ARBA" id="ARBA00022603"/>
    </source>
</evidence>
<organism evidence="7 8">
    <name type="scientific">Salix purpurea</name>
    <name type="common">Purple osier willow</name>
    <dbReference type="NCBI Taxonomy" id="77065"/>
    <lineage>
        <taxon>Eukaryota</taxon>
        <taxon>Viridiplantae</taxon>
        <taxon>Streptophyta</taxon>
        <taxon>Embryophyta</taxon>
        <taxon>Tracheophyta</taxon>
        <taxon>Spermatophyta</taxon>
        <taxon>Magnoliopsida</taxon>
        <taxon>eudicotyledons</taxon>
        <taxon>Gunneridae</taxon>
        <taxon>Pentapetalae</taxon>
        <taxon>rosids</taxon>
        <taxon>fabids</taxon>
        <taxon>Malpighiales</taxon>
        <taxon>Salicaceae</taxon>
        <taxon>Saliceae</taxon>
        <taxon>Salix</taxon>
    </lineage>
</organism>
<comment type="caution">
    <text evidence="7">The sequence shown here is derived from an EMBL/GenBank/DDBJ whole genome shotgun (WGS) entry which is preliminary data.</text>
</comment>
<dbReference type="Pfam" id="PF00891">
    <property type="entry name" value="Methyltransf_2"/>
    <property type="match status" value="1"/>
</dbReference>
<keyword evidence="2" id="KW-0808">Transferase</keyword>
<feature type="domain" description="O-methyltransferase dimerisation" evidence="6">
    <location>
        <begin position="24"/>
        <end position="114"/>
    </location>
</feature>
<dbReference type="FunFam" id="3.40.50.150:FF:000057">
    <property type="entry name" value="O-methyltransferase ZRP4"/>
    <property type="match status" value="1"/>
</dbReference>
<dbReference type="OrthoDB" id="2410195at2759"/>
<dbReference type="InterPro" id="IPR016461">
    <property type="entry name" value="COMT-like"/>
</dbReference>
<reference evidence="7" key="1">
    <citation type="submission" date="2022-11" db="EMBL/GenBank/DDBJ databases">
        <authorList>
            <person name="Hyden B.L."/>
            <person name="Feng K."/>
            <person name="Yates T."/>
            <person name="Jawdy S."/>
            <person name="Smart L.B."/>
            <person name="Muchero W."/>
        </authorList>
    </citation>
    <scope>NUCLEOTIDE SEQUENCE</scope>
    <source>
        <tissue evidence="7">Shoot tip</tissue>
    </source>
</reference>
<name>A0A9Q0WHH0_SALPP</name>
<sequence>MDPIIQEQKATELFQAHTHVHGQMFNYISSMSLVCAAQLGIPDIIHNHGRQITLPRLVSALHIAPNKTSIIFRLMRMLVNSGFFATTKAANGQGEGEEEEAYVLTPPSQLLVTDNTNCLSPFMSLINPAFVTPWLFLGDWFRGSEPTAFEQAYGMAFWEDCKPIFEGLDSMVDVGGGTGSLARIISEAFPHMNCTVLELPQVIASLEGTKNLNYVGGDMFQHIPSADAILLKLIFHGWGDEDCLKILKKCKEAISSKEKGGKVIIVDVVIDEKKDEKELTETKLLFDMLMMVVAAGKERSVKEWEKLFLEAGFSHYKITPLFGLKVPD</sequence>
<dbReference type="FunFam" id="1.10.10.10:FF:000213">
    <property type="entry name" value="Coniferyl alcohol 9-O-methyltransferase"/>
    <property type="match status" value="1"/>
</dbReference>
<keyword evidence="1" id="KW-0489">Methyltransferase</keyword>
<reference evidence="7" key="2">
    <citation type="journal article" date="2023" name="Int. J. Mol. Sci.">
        <title>De Novo Assembly and Annotation of 11 Diverse Shrub Willow (Salix) Genomes Reveals Novel Gene Organization in Sex-Linked Regions.</title>
        <authorList>
            <person name="Hyden B."/>
            <person name="Feng K."/>
            <person name="Yates T.B."/>
            <person name="Jawdy S."/>
            <person name="Cereghino C."/>
            <person name="Smart L.B."/>
            <person name="Muchero W."/>
        </authorList>
    </citation>
    <scope>NUCLEOTIDE SEQUENCE</scope>
    <source>
        <tissue evidence="7">Shoot tip</tissue>
    </source>
</reference>
<dbReference type="InterPro" id="IPR036388">
    <property type="entry name" value="WH-like_DNA-bd_sf"/>
</dbReference>
<evidence type="ECO:0000256" key="4">
    <source>
        <dbReference type="PIRSR" id="PIRSR005739-1"/>
    </source>
</evidence>
<proteinExistence type="predicted"/>